<keyword evidence="3" id="KW-1185">Reference proteome</keyword>
<proteinExistence type="predicted"/>
<dbReference type="AlphaFoldDB" id="A0A640T0J2"/>
<comment type="caution">
    <text evidence="2">The sequence shown here is derived from an EMBL/GenBank/DDBJ whole genome shotgun (WGS) entry which is preliminary data.</text>
</comment>
<organism evidence="2 3">
    <name type="scientific">Streptomyces glebosus</name>
    <dbReference type="NCBI Taxonomy" id="249580"/>
    <lineage>
        <taxon>Bacteria</taxon>
        <taxon>Bacillati</taxon>
        <taxon>Actinomycetota</taxon>
        <taxon>Actinomycetes</taxon>
        <taxon>Kitasatosporales</taxon>
        <taxon>Streptomycetaceae</taxon>
        <taxon>Streptomyces</taxon>
    </lineage>
</organism>
<feature type="compositionally biased region" description="Basic and acidic residues" evidence="1">
    <location>
        <begin position="33"/>
        <end position="60"/>
    </location>
</feature>
<name>A0A640T0J2_9ACTN</name>
<sequence length="76" mass="7797">MGVRASVSAGGLLCFAGVGLLALGLSKLRAYDSRTDEHARRMRERRAATEGPRADDRAGDDAAPGAGTQDADPAAV</sequence>
<protein>
    <submittedName>
        <fullName evidence="2">Uncharacterized protein</fullName>
    </submittedName>
</protein>
<feature type="compositionally biased region" description="Low complexity" evidence="1">
    <location>
        <begin position="61"/>
        <end position="76"/>
    </location>
</feature>
<feature type="region of interest" description="Disordered" evidence="1">
    <location>
        <begin position="33"/>
        <end position="76"/>
    </location>
</feature>
<reference evidence="2 3" key="1">
    <citation type="submission" date="2019-12" db="EMBL/GenBank/DDBJ databases">
        <title>Whole genome shotgun sequence of Streptomyces hygroscopicus subsp. glebosus NBRC 13786.</title>
        <authorList>
            <person name="Ichikawa N."/>
            <person name="Kimura A."/>
            <person name="Kitahashi Y."/>
            <person name="Komaki H."/>
            <person name="Tamura T."/>
        </authorList>
    </citation>
    <scope>NUCLEOTIDE SEQUENCE [LARGE SCALE GENOMIC DNA]</scope>
    <source>
        <strain evidence="2 3">NBRC 13786</strain>
    </source>
</reference>
<accession>A0A640T0J2</accession>
<evidence type="ECO:0000313" key="2">
    <source>
        <dbReference type="EMBL" id="GFE17333.1"/>
    </source>
</evidence>
<gene>
    <name evidence="2" type="ORF">Sgleb_53800</name>
</gene>
<dbReference type="Proteomes" id="UP000430079">
    <property type="component" value="Unassembled WGS sequence"/>
</dbReference>
<dbReference type="EMBL" id="BLIO01000001">
    <property type="protein sequence ID" value="GFE17333.1"/>
    <property type="molecule type" value="Genomic_DNA"/>
</dbReference>
<evidence type="ECO:0000256" key="1">
    <source>
        <dbReference type="SAM" id="MobiDB-lite"/>
    </source>
</evidence>
<evidence type="ECO:0000313" key="3">
    <source>
        <dbReference type="Proteomes" id="UP000430079"/>
    </source>
</evidence>